<evidence type="ECO:0008006" key="3">
    <source>
        <dbReference type="Google" id="ProtNLM"/>
    </source>
</evidence>
<dbReference type="InterPro" id="IPR051807">
    <property type="entry name" value="Sec-metab_biosynth-assoc"/>
</dbReference>
<dbReference type="OrthoDB" id="5519740at2759"/>
<protein>
    <recommendedName>
        <fullName evidence="3">YCII-related domain-containing protein</fullName>
    </recommendedName>
</protein>
<evidence type="ECO:0000313" key="2">
    <source>
        <dbReference type="Proteomes" id="UP000008866"/>
    </source>
</evidence>
<dbReference type="OMA" id="KTSARYW"/>
<dbReference type="KEGG" id="abe:ARB_02683"/>
<accession>D4B2F5</accession>
<sequence length="170" mass="18853">MHPAVSLRASSSLSLSSFAPRIRLASSLPLLSRSQLCFRPQAPILARNMATSAPSKKEWIVMLPDKPGMLAKRVEVRKTSARYWNPGSSRWEFFDRALTPLAAAAGSMLDHHPAEGENPPPMNGSTLIVAAEGVEEIREILSKDIYATSGVWDLDNVRSFWPRLARDHVY</sequence>
<dbReference type="InterPro" id="IPR011008">
    <property type="entry name" value="Dimeric_a/b-barrel"/>
</dbReference>
<reference evidence="2" key="1">
    <citation type="journal article" date="2011" name="Genome Biol.">
        <title>Comparative and functional genomics provide insights into the pathogenicity of dermatophytic fungi.</title>
        <authorList>
            <person name="Burmester A."/>
            <person name="Shelest E."/>
            <person name="Gloeckner G."/>
            <person name="Heddergott C."/>
            <person name="Schindler S."/>
            <person name="Staib P."/>
            <person name="Heidel A."/>
            <person name="Felder M."/>
            <person name="Petzold A."/>
            <person name="Szafranski K."/>
            <person name="Feuermann M."/>
            <person name="Pedruzzi I."/>
            <person name="Priebe S."/>
            <person name="Groth M."/>
            <person name="Winkler R."/>
            <person name="Li W."/>
            <person name="Kniemeyer O."/>
            <person name="Schroeckh V."/>
            <person name="Hertweck C."/>
            <person name="Hube B."/>
            <person name="White T.C."/>
            <person name="Platzer M."/>
            <person name="Guthke R."/>
            <person name="Heitman J."/>
            <person name="Woestemeyer J."/>
            <person name="Zipfel P.F."/>
            <person name="Monod M."/>
            <person name="Brakhage A.A."/>
        </authorList>
    </citation>
    <scope>NUCLEOTIDE SEQUENCE [LARGE SCALE GENOMIC DNA]</scope>
    <source>
        <strain evidence="2">ATCC MYA-4681 / CBS 112371</strain>
    </source>
</reference>
<dbReference type="HOGENOM" id="CLU_110355_2_0_1"/>
<dbReference type="STRING" id="663331.D4B2F5"/>
<dbReference type="RefSeq" id="XP_003011161.1">
    <property type="nucleotide sequence ID" value="XM_003011115.1"/>
</dbReference>
<dbReference type="SUPFAM" id="SSF54909">
    <property type="entry name" value="Dimeric alpha+beta barrel"/>
    <property type="match status" value="1"/>
</dbReference>
<gene>
    <name evidence="1" type="ORF">ARB_02683</name>
</gene>
<dbReference type="EMBL" id="ABSU01000029">
    <property type="protein sequence ID" value="EFE30521.1"/>
    <property type="molecule type" value="Genomic_DNA"/>
</dbReference>
<dbReference type="AlphaFoldDB" id="D4B2F5"/>
<dbReference type="PANTHER" id="PTHR33606:SF3">
    <property type="entry name" value="PROTEIN YCII"/>
    <property type="match status" value="1"/>
</dbReference>
<dbReference type="PANTHER" id="PTHR33606">
    <property type="entry name" value="PROTEIN YCII"/>
    <property type="match status" value="1"/>
</dbReference>
<dbReference type="Proteomes" id="UP000008866">
    <property type="component" value="Unassembled WGS sequence"/>
</dbReference>
<evidence type="ECO:0000313" key="1">
    <source>
        <dbReference type="EMBL" id="EFE30521.1"/>
    </source>
</evidence>
<dbReference type="Gene3D" id="3.30.70.1060">
    <property type="entry name" value="Dimeric alpha+beta barrel"/>
    <property type="match status" value="1"/>
</dbReference>
<proteinExistence type="predicted"/>
<comment type="caution">
    <text evidence="1">The sequence shown here is derived from an EMBL/GenBank/DDBJ whole genome shotgun (WGS) entry which is preliminary data.</text>
</comment>
<keyword evidence="2" id="KW-1185">Reference proteome</keyword>
<dbReference type="GeneID" id="9523816"/>
<dbReference type="eggNOG" id="ENOG502S8X0">
    <property type="taxonomic scope" value="Eukaryota"/>
</dbReference>
<organism evidence="1 2">
    <name type="scientific">Arthroderma benhamiae (strain ATCC MYA-4681 / CBS 112371)</name>
    <name type="common">Trichophyton mentagrophytes</name>
    <dbReference type="NCBI Taxonomy" id="663331"/>
    <lineage>
        <taxon>Eukaryota</taxon>
        <taxon>Fungi</taxon>
        <taxon>Dikarya</taxon>
        <taxon>Ascomycota</taxon>
        <taxon>Pezizomycotina</taxon>
        <taxon>Eurotiomycetes</taxon>
        <taxon>Eurotiomycetidae</taxon>
        <taxon>Onygenales</taxon>
        <taxon>Arthrodermataceae</taxon>
        <taxon>Trichophyton</taxon>
    </lineage>
</organism>
<name>D4B2F5_ARTBC</name>